<organism evidence="1 2">
    <name type="scientific">Colletotrichum gloeosporioides (strain Cg-14)</name>
    <name type="common">Anthracnose fungus</name>
    <name type="synonym">Glomerella cingulata</name>
    <dbReference type="NCBI Taxonomy" id="1237896"/>
    <lineage>
        <taxon>Eukaryota</taxon>
        <taxon>Fungi</taxon>
        <taxon>Dikarya</taxon>
        <taxon>Ascomycota</taxon>
        <taxon>Pezizomycotina</taxon>
        <taxon>Sordariomycetes</taxon>
        <taxon>Hypocreomycetidae</taxon>
        <taxon>Glomerellales</taxon>
        <taxon>Glomerellaceae</taxon>
        <taxon>Colletotrichum</taxon>
        <taxon>Colletotrichum gloeosporioides species complex</taxon>
    </lineage>
</organism>
<evidence type="ECO:0000313" key="1">
    <source>
        <dbReference type="EMBL" id="EQB46602.1"/>
    </source>
</evidence>
<dbReference type="EMBL" id="AMYD01003321">
    <property type="protein sequence ID" value="EQB46602.1"/>
    <property type="molecule type" value="Genomic_DNA"/>
</dbReference>
<comment type="caution">
    <text evidence="1">The sequence shown here is derived from an EMBL/GenBank/DDBJ whole genome shotgun (WGS) entry which is preliminary data.</text>
</comment>
<gene>
    <name evidence="1" type="ORF">CGLO_14334</name>
</gene>
<protein>
    <submittedName>
        <fullName evidence="1">Uncharacterized protein</fullName>
    </submittedName>
</protein>
<name>T0JUH0_COLGC</name>
<dbReference type="Proteomes" id="UP000015530">
    <property type="component" value="Unassembled WGS sequence"/>
</dbReference>
<dbReference type="HOGENOM" id="CLU_3413096_0_0_1"/>
<reference evidence="2" key="1">
    <citation type="journal article" date="2013" name="Mol. Plant Microbe Interact.">
        <title>Global aspects of pacC regulation of pathogenicity genes in Colletotrichum gloeosporioides as revealed by transcriptome analysis.</title>
        <authorList>
            <person name="Alkan N."/>
            <person name="Meng X."/>
            <person name="Friedlander G."/>
            <person name="Reuveni E."/>
            <person name="Sukno S."/>
            <person name="Sherman A."/>
            <person name="Thon M."/>
            <person name="Fluhr R."/>
            <person name="Prusky D."/>
        </authorList>
    </citation>
    <scope>NUCLEOTIDE SEQUENCE [LARGE SCALE GENOMIC DNA]</scope>
    <source>
        <strain evidence="2">Cg-14</strain>
    </source>
</reference>
<dbReference type="AlphaFoldDB" id="T0JUH0"/>
<accession>T0JUH0</accession>
<proteinExistence type="predicted"/>
<evidence type="ECO:0000313" key="2">
    <source>
        <dbReference type="Proteomes" id="UP000015530"/>
    </source>
</evidence>
<sequence length="28" mass="3134">MKFLKAYVLSLFSHSTSPRMVVSGVFNS</sequence>